<proteinExistence type="inferred from homology"/>
<protein>
    <recommendedName>
        <fullName evidence="7">FAD-binding domain-containing protein</fullName>
    </recommendedName>
</protein>
<comment type="similarity">
    <text evidence="1">Belongs to the paxM FAD-dependent monooxygenase family.</text>
</comment>
<feature type="domain" description="FAD-binding" evidence="7">
    <location>
        <begin position="29"/>
        <end position="378"/>
    </location>
</feature>
<keyword evidence="9" id="KW-1185">Reference proteome</keyword>
<dbReference type="RefSeq" id="XP_060283771.1">
    <property type="nucleotide sequence ID" value="XM_060432439.1"/>
</dbReference>
<dbReference type="AlphaFoldDB" id="A0AAJ0BZT7"/>
<dbReference type="Proteomes" id="UP001244011">
    <property type="component" value="Unassembled WGS sequence"/>
</dbReference>
<organism evidence="8 9">
    <name type="scientific">Phialemonium atrogriseum</name>
    <dbReference type="NCBI Taxonomy" id="1093897"/>
    <lineage>
        <taxon>Eukaryota</taxon>
        <taxon>Fungi</taxon>
        <taxon>Dikarya</taxon>
        <taxon>Ascomycota</taxon>
        <taxon>Pezizomycotina</taxon>
        <taxon>Sordariomycetes</taxon>
        <taxon>Sordariomycetidae</taxon>
        <taxon>Cephalothecales</taxon>
        <taxon>Cephalothecaceae</taxon>
        <taxon>Phialemonium</taxon>
    </lineage>
</organism>
<dbReference type="InterPro" id="IPR036188">
    <property type="entry name" value="FAD/NAD-bd_sf"/>
</dbReference>
<dbReference type="PANTHER" id="PTHR13789:SF261">
    <property type="entry name" value="HYDROXYLASE, PUTATIVE (AFU_ORTHOLOGUE AFUA_7G00590)-RELATED"/>
    <property type="match status" value="1"/>
</dbReference>
<evidence type="ECO:0000256" key="2">
    <source>
        <dbReference type="ARBA" id="ARBA00022630"/>
    </source>
</evidence>
<evidence type="ECO:0000313" key="9">
    <source>
        <dbReference type="Proteomes" id="UP001244011"/>
    </source>
</evidence>
<dbReference type="SUPFAM" id="SSF160104">
    <property type="entry name" value="Acetoacetate decarboxylase-like"/>
    <property type="match status" value="1"/>
</dbReference>
<dbReference type="InterPro" id="IPR002938">
    <property type="entry name" value="FAD-bd"/>
</dbReference>
<dbReference type="GO" id="GO:0016829">
    <property type="term" value="F:lyase activity"/>
    <property type="evidence" value="ECO:0007669"/>
    <property type="project" value="InterPro"/>
</dbReference>
<reference evidence="8" key="1">
    <citation type="submission" date="2023-06" db="EMBL/GenBank/DDBJ databases">
        <title>Genome-scale phylogeny and comparative genomics of the fungal order Sordariales.</title>
        <authorList>
            <consortium name="Lawrence Berkeley National Laboratory"/>
            <person name="Hensen N."/>
            <person name="Bonometti L."/>
            <person name="Westerberg I."/>
            <person name="Brannstrom I.O."/>
            <person name="Guillou S."/>
            <person name="Cros-Aarteil S."/>
            <person name="Calhoun S."/>
            <person name="Haridas S."/>
            <person name="Kuo A."/>
            <person name="Mondo S."/>
            <person name="Pangilinan J."/>
            <person name="Riley R."/>
            <person name="Labutti K."/>
            <person name="Andreopoulos B."/>
            <person name="Lipzen A."/>
            <person name="Chen C."/>
            <person name="Yanf M."/>
            <person name="Daum C."/>
            <person name="Ng V."/>
            <person name="Clum A."/>
            <person name="Steindorff A."/>
            <person name="Ohm R."/>
            <person name="Martin F."/>
            <person name="Silar P."/>
            <person name="Natvig D."/>
            <person name="Lalanne C."/>
            <person name="Gautier V."/>
            <person name="Ament-Velasquez S.L."/>
            <person name="Kruys A."/>
            <person name="Hutchinson M.I."/>
            <person name="Powell A.J."/>
            <person name="Barry K."/>
            <person name="Miller A.N."/>
            <person name="Grigoriev I.V."/>
            <person name="Debuchy R."/>
            <person name="Gladieux P."/>
            <person name="Thoren M.H."/>
            <person name="Johannesson H."/>
        </authorList>
    </citation>
    <scope>NUCLEOTIDE SEQUENCE</scope>
    <source>
        <strain evidence="8">8032-3</strain>
    </source>
</reference>
<evidence type="ECO:0000256" key="3">
    <source>
        <dbReference type="ARBA" id="ARBA00022827"/>
    </source>
</evidence>
<comment type="caution">
    <text evidence="8">The sequence shown here is derived from an EMBL/GenBank/DDBJ whole genome shotgun (WGS) entry which is preliminary data.</text>
</comment>
<evidence type="ECO:0000256" key="4">
    <source>
        <dbReference type="ARBA" id="ARBA00023002"/>
    </source>
</evidence>
<dbReference type="SUPFAM" id="SSF51905">
    <property type="entry name" value="FAD/NAD(P)-binding domain"/>
    <property type="match status" value="1"/>
</dbReference>
<keyword evidence="2" id="KW-0285">Flavoprotein</keyword>
<name>A0AAJ0BZT7_9PEZI</name>
<evidence type="ECO:0000256" key="6">
    <source>
        <dbReference type="SAM" id="MobiDB-lite"/>
    </source>
</evidence>
<evidence type="ECO:0000259" key="7">
    <source>
        <dbReference type="Pfam" id="PF01494"/>
    </source>
</evidence>
<gene>
    <name evidence="8" type="ORF">QBC33DRAFT_611163</name>
</gene>
<evidence type="ECO:0000256" key="1">
    <source>
        <dbReference type="ARBA" id="ARBA00007992"/>
    </source>
</evidence>
<dbReference type="PANTHER" id="PTHR13789">
    <property type="entry name" value="MONOOXYGENASE"/>
    <property type="match status" value="1"/>
</dbReference>
<sequence>MASSTHPSATNGLPTTANGNGKTVSHGLDIVIIGAGIGGLTAAIYLRYQGHRVTVLEQSRFANEVGAAMHLAPNSNGLLRRIGIFAERVNANLMEHVTEYDAENKLLRDVDLAEPNKLWQHPWHLVHRVHLHEELKRHATSPDGDGVPVVLRTSSRVADIDAASATATLESGERVHGDVLIGADGVHSTARPKVPGGDITTKASGKSAFRFLVPREVAMNDPLTAQFASRNGQLIIWYGQDRRVIMYPCDSNRQLNFVCVHPKEEKWNTTANKIKLLEVYKNFDASLLALLNKAEAETLKVWELLDMDVLPTWVEGRLALLGDAAHPFLPHQGQGAGCAMEDAASLAAVLQRGTTAEDVPERLRLYENIRMQRANRVQEYSRLAGRDLGEKKLDMMEYTNYNFGHDEWDNSTNLFRKWGWARKPHLYWRMPVSFGPFPGPRQTFDGKPRTATHSTFTTASIKFKTSRTLLQNLFPSPSFRFKTPGTVAYASFSQTTLNKMEWLGGSGYRHLGLYIHGVQYVKDNGDTVDGTFLPVLFESLTDPIVSGREELGMPKLYCSIDVWRREKSYRIQTGWQGANFGSLVLEGLTEVDPGEDKGTIGGEDDEGIFAYKYIPSVGERGKADVQHATFVPHAEESKVVPSRVEKVYQARKGTVSFDPLDWEALPTLHHVISRLAEIPVYEVISGKVVEGVGVPDVSSARRMD</sequence>
<dbReference type="FunFam" id="2.40.400.10:FF:000001">
    <property type="entry name" value="FAD binding domain protein"/>
    <property type="match status" value="1"/>
</dbReference>
<dbReference type="Gene3D" id="3.50.50.60">
    <property type="entry name" value="FAD/NAD(P)-binding domain"/>
    <property type="match status" value="1"/>
</dbReference>
<dbReference type="EMBL" id="MU839008">
    <property type="protein sequence ID" value="KAK1767558.1"/>
    <property type="molecule type" value="Genomic_DNA"/>
</dbReference>
<dbReference type="Pfam" id="PF06314">
    <property type="entry name" value="ADC"/>
    <property type="match status" value="1"/>
</dbReference>
<evidence type="ECO:0000313" key="8">
    <source>
        <dbReference type="EMBL" id="KAK1767558.1"/>
    </source>
</evidence>
<keyword evidence="5" id="KW-0503">Monooxygenase</keyword>
<keyword evidence="3" id="KW-0274">FAD</keyword>
<dbReference type="InterPro" id="IPR050493">
    <property type="entry name" value="FAD-dep_Monooxygenase_BioMet"/>
</dbReference>
<dbReference type="GO" id="GO:0071949">
    <property type="term" value="F:FAD binding"/>
    <property type="evidence" value="ECO:0007669"/>
    <property type="project" value="InterPro"/>
</dbReference>
<dbReference type="Pfam" id="PF01494">
    <property type="entry name" value="FAD_binding_3"/>
    <property type="match status" value="1"/>
</dbReference>
<dbReference type="PRINTS" id="PR00420">
    <property type="entry name" value="RNGMNOXGNASE"/>
</dbReference>
<dbReference type="Gene3D" id="2.40.400.10">
    <property type="entry name" value="Acetoacetate decarboxylase-like"/>
    <property type="match status" value="1"/>
</dbReference>
<dbReference type="SUPFAM" id="SSF54373">
    <property type="entry name" value="FAD-linked reductases, C-terminal domain"/>
    <property type="match status" value="1"/>
</dbReference>
<dbReference type="GO" id="GO:0004497">
    <property type="term" value="F:monooxygenase activity"/>
    <property type="evidence" value="ECO:0007669"/>
    <property type="project" value="UniProtKB-KW"/>
</dbReference>
<keyword evidence="4" id="KW-0560">Oxidoreductase</keyword>
<feature type="region of interest" description="Disordered" evidence="6">
    <location>
        <begin position="1"/>
        <end position="20"/>
    </location>
</feature>
<dbReference type="InterPro" id="IPR023375">
    <property type="entry name" value="ADC_dom_sf"/>
</dbReference>
<accession>A0AAJ0BZT7</accession>
<evidence type="ECO:0000256" key="5">
    <source>
        <dbReference type="ARBA" id="ARBA00023033"/>
    </source>
</evidence>
<dbReference type="InterPro" id="IPR010451">
    <property type="entry name" value="Acetoacetate_decarboxylase"/>
</dbReference>
<dbReference type="GeneID" id="85315626"/>